<organism evidence="2 3">
    <name type="scientific">Ophiocordyceps polyrhachis-furcata BCC 54312</name>
    <dbReference type="NCBI Taxonomy" id="1330021"/>
    <lineage>
        <taxon>Eukaryota</taxon>
        <taxon>Fungi</taxon>
        <taxon>Dikarya</taxon>
        <taxon>Ascomycota</taxon>
        <taxon>Pezizomycotina</taxon>
        <taxon>Sordariomycetes</taxon>
        <taxon>Hypocreomycetidae</taxon>
        <taxon>Hypocreales</taxon>
        <taxon>Ophiocordycipitaceae</taxon>
        <taxon>Ophiocordyceps</taxon>
    </lineage>
</organism>
<name>A0A367LMA5_9HYPO</name>
<feature type="compositionally biased region" description="Low complexity" evidence="1">
    <location>
        <begin position="496"/>
        <end position="508"/>
    </location>
</feature>
<evidence type="ECO:0000313" key="2">
    <source>
        <dbReference type="EMBL" id="RCI15530.1"/>
    </source>
</evidence>
<dbReference type="STRING" id="1330021.A0A367LMA5"/>
<feature type="region of interest" description="Disordered" evidence="1">
    <location>
        <begin position="490"/>
        <end position="530"/>
    </location>
</feature>
<accession>A0A367LMA5</accession>
<evidence type="ECO:0000256" key="1">
    <source>
        <dbReference type="SAM" id="MobiDB-lite"/>
    </source>
</evidence>
<dbReference type="EMBL" id="LKCN02000002">
    <property type="protein sequence ID" value="RCI15530.1"/>
    <property type="molecule type" value="Genomic_DNA"/>
</dbReference>
<dbReference type="SUPFAM" id="SSF52047">
    <property type="entry name" value="RNI-like"/>
    <property type="match status" value="1"/>
</dbReference>
<keyword evidence="3" id="KW-1185">Reference proteome</keyword>
<dbReference type="AlphaFoldDB" id="A0A367LMA5"/>
<proteinExistence type="predicted"/>
<gene>
    <name evidence="2" type="ORF">L249_3515</name>
</gene>
<feature type="non-terminal residue" evidence="2">
    <location>
        <position position="615"/>
    </location>
</feature>
<feature type="region of interest" description="Disordered" evidence="1">
    <location>
        <begin position="1"/>
        <end position="47"/>
    </location>
</feature>
<feature type="region of interest" description="Disordered" evidence="1">
    <location>
        <begin position="55"/>
        <end position="74"/>
    </location>
</feature>
<dbReference type="Gene3D" id="3.80.10.10">
    <property type="entry name" value="Ribonuclease Inhibitor"/>
    <property type="match status" value="1"/>
</dbReference>
<dbReference type="OrthoDB" id="3210378at2759"/>
<reference evidence="2 3" key="1">
    <citation type="journal article" date="2015" name="BMC Genomics">
        <title>Insights from the genome of Ophiocordyceps polyrhachis-furcata to pathogenicity and host specificity in insect fungi.</title>
        <authorList>
            <person name="Wichadakul D."/>
            <person name="Kobmoo N."/>
            <person name="Ingsriswang S."/>
            <person name="Tangphatsornruang S."/>
            <person name="Chantasingh D."/>
            <person name="Luangsa-ard J.J."/>
            <person name="Eurwilaichitr L."/>
        </authorList>
    </citation>
    <scope>NUCLEOTIDE SEQUENCE [LARGE SCALE GENOMIC DNA]</scope>
    <source>
        <strain evidence="2 3">BCC 54312</strain>
    </source>
</reference>
<dbReference type="InterPro" id="IPR032675">
    <property type="entry name" value="LRR_dom_sf"/>
</dbReference>
<dbReference type="Proteomes" id="UP000253664">
    <property type="component" value="Unassembled WGS sequence"/>
</dbReference>
<sequence>MPERLPRPNRPALRPRRPVADSPPPMMLKRPKKISRNATEKHDGLAAPAVVERGDIPRPTYTTPKTKGRAKPGVAVGSLPDEVFEVVTDMLKELHLGPRSESCATCWMRDLCSLCLCNRKLSRIARRALQDIRIDGPDAPVRKRRARTTAAQGCRMTLLRQTLRANPDVAGSVRSLKVPRLDALMTMMPPAQYEELVVSLVMACPNLERLSGLALSYGSSLQAGLFHALATRSNLRDVGWLLEPVAADGPPTPPCRHRGGQGLAFVEQHRNWTRLSSLSIHCLPGAPLASVSGKFVTATLKTLPAIQHLHLSGLPASTFDDESLLALPRLKSLTLSSMAGITSGGLSSFASGPNSSSLRKLHLRHTPLTSLPALARMLSNLRRLVSFALVQATPPLMPESDSFVLCMMPYLASAGLACLHWDITGSLMGGKGQEEAAGSVSAADDMLARSIQAGGFPGLRSLRAPNDPTGLFQGLCRPMERADLPQDRIRSLAKASSSSSSSTPSSPTRKGLLLAKTRSLPVMNSGTTKPSTNLLEARLQAQSRIESARGGGHRFRVEVENEAGRLVDSFGLGGYVGTVGSPIRYHLLPDRCSSDERGGLVDVPDLFSDAAAVAA</sequence>
<evidence type="ECO:0000313" key="3">
    <source>
        <dbReference type="Proteomes" id="UP000253664"/>
    </source>
</evidence>
<comment type="caution">
    <text evidence="2">The sequence shown here is derived from an EMBL/GenBank/DDBJ whole genome shotgun (WGS) entry which is preliminary data.</text>
</comment>
<protein>
    <submittedName>
        <fullName evidence="2">Uncharacterized protein</fullName>
    </submittedName>
</protein>